<dbReference type="HOGENOM" id="CLU_018816_6_1_10"/>
<reference evidence="2 3" key="1">
    <citation type="journal article" date="2012" name="Stand. Genomic Sci.">
        <title>Complete genome sequencing and analysis of Saprospira grandis str. Lewin, a predatory marine bacterium.</title>
        <authorList>
            <person name="Saw J.H."/>
            <person name="Yuryev A."/>
            <person name="Kanbe M."/>
            <person name="Hou S."/>
            <person name="Young A.G."/>
            <person name="Aizawa S."/>
            <person name="Alam M."/>
        </authorList>
    </citation>
    <scope>NUCLEOTIDE SEQUENCE [LARGE SCALE GENOMIC DNA]</scope>
    <source>
        <strain evidence="2 3">Lewin</strain>
    </source>
</reference>
<dbReference type="OrthoDB" id="9798190at2"/>
<organism evidence="2 3">
    <name type="scientific">Saprospira grandis (strain Lewin)</name>
    <dbReference type="NCBI Taxonomy" id="984262"/>
    <lineage>
        <taxon>Bacteria</taxon>
        <taxon>Pseudomonadati</taxon>
        <taxon>Bacteroidota</taxon>
        <taxon>Saprospiria</taxon>
        <taxon>Saprospirales</taxon>
        <taxon>Saprospiraceae</taxon>
        <taxon>Saprospira</taxon>
    </lineage>
</organism>
<evidence type="ECO:0000313" key="3">
    <source>
        <dbReference type="Proteomes" id="UP000007519"/>
    </source>
</evidence>
<dbReference type="SUPFAM" id="SSF111369">
    <property type="entry name" value="HlyD-like secretion proteins"/>
    <property type="match status" value="1"/>
</dbReference>
<keyword evidence="3" id="KW-1185">Reference proteome</keyword>
<dbReference type="RefSeq" id="WP_014373394.1">
    <property type="nucleotide sequence ID" value="NC_016940.1"/>
</dbReference>
<dbReference type="eggNOG" id="COG0845">
    <property type="taxonomic scope" value="Bacteria"/>
</dbReference>
<dbReference type="Proteomes" id="UP000007519">
    <property type="component" value="Chromosome"/>
</dbReference>
<evidence type="ECO:0000256" key="1">
    <source>
        <dbReference type="SAM" id="Coils"/>
    </source>
</evidence>
<dbReference type="AlphaFoldDB" id="H6L911"/>
<dbReference type="KEGG" id="sgn:SGRA_0408"/>
<protein>
    <submittedName>
        <fullName evidence="2">Biotin/lipoyl attachment domaiN-containing protein</fullName>
    </submittedName>
</protein>
<dbReference type="EMBL" id="CP002831">
    <property type="protein sequence ID" value="AFC23147.1"/>
    <property type="molecule type" value="Genomic_DNA"/>
</dbReference>
<evidence type="ECO:0000313" key="2">
    <source>
        <dbReference type="EMBL" id="AFC23147.1"/>
    </source>
</evidence>
<dbReference type="PANTHER" id="PTHR30438:SF2">
    <property type="entry name" value="MEMBRANE PROTEIN"/>
    <property type="match status" value="1"/>
</dbReference>
<name>H6L911_SAPGL</name>
<gene>
    <name evidence="2" type="ordered locus">SGRA_0408</name>
</gene>
<keyword evidence="1" id="KW-0175">Coiled coil</keyword>
<dbReference type="Gene3D" id="2.40.50.100">
    <property type="match status" value="1"/>
</dbReference>
<dbReference type="PANTHER" id="PTHR30438">
    <property type="entry name" value="36 KDA ANTIGEN-RELATED"/>
    <property type="match status" value="1"/>
</dbReference>
<accession>H6L911</accession>
<dbReference type="PROSITE" id="PS51257">
    <property type="entry name" value="PROKAR_LIPOPROTEIN"/>
    <property type="match status" value="1"/>
</dbReference>
<proteinExistence type="predicted"/>
<dbReference type="STRING" id="984262.SGRA_0408"/>
<feature type="coiled-coil region" evidence="1">
    <location>
        <begin position="96"/>
        <end position="197"/>
    </location>
</feature>
<dbReference type="Gene3D" id="1.10.287.470">
    <property type="entry name" value="Helix hairpin bin"/>
    <property type="match status" value="1"/>
</dbReference>
<sequence length="324" mass="36173">MKRLFILGLLPLLLFSCQTEEQPEKIKFPQGKVKYKTLGVSSKIAGRLAKIYVQEGQLVQKGDTLARLDIPEIAAKMAQAEGAILAASGQLEMAKNGATSEQRAQLEQKIEAAKAQLAFAEASEKRLAALHADSLLSTQSYEEVAMKVELAQAQLAALKEKRKEVEKGSRSELVQQAQGQLARAQAAKQELEVAQEEIYIISPANFRIETISLEEGELLGPGYSLFYGYKTESMYFRFSIAESEIYNFEEGQKINVQNPYTKEEIPCELRRIKQLARYASQSSAAPNYELAENLYELQLWPIQKTKSPQYVNATVLLLAEATKK</sequence>
<dbReference type="Gene3D" id="2.40.30.170">
    <property type="match status" value="1"/>
</dbReference>
<dbReference type="GO" id="GO:0005886">
    <property type="term" value="C:plasma membrane"/>
    <property type="evidence" value="ECO:0007669"/>
    <property type="project" value="TreeGrafter"/>
</dbReference>